<name>A0AAU9LRQ0_9ASTR</name>
<dbReference type="InterPro" id="IPR011049">
    <property type="entry name" value="Serralysin-like_metalloprot_C"/>
</dbReference>
<gene>
    <name evidence="1" type="ORF">LVIROSA_LOCUS3787</name>
</gene>
<reference evidence="1 2" key="1">
    <citation type="submission" date="2022-01" db="EMBL/GenBank/DDBJ databases">
        <authorList>
            <person name="Xiong W."/>
            <person name="Schranz E."/>
        </authorList>
    </citation>
    <scope>NUCLEOTIDE SEQUENCE [LARGE SCALE GENOMIC DNA]</scope>
</reference>
<evidence type="ECO:0000313" key="2">
    <source>
        <dbReference type="Proteomes" id="UP001157418"/>
    </source>
</evidence>
<comment type="caution">
    <text evidence="1">The sequence shown here is derived from an EMBL/GenBank/DDBJ whole genome shotgun (WGS) entry which is preliminary data.</text>
</comment>
<dbReference type="PANTHER" id="PTHR34835">
    <property type="entry name" value="OS07G0283600 PROTEIN-RELATED"/>
    <property type="match status" value="1"/>
</dbReference>
<sequence length="595" mass="68055">MKMDKRRRVDLDESKQKCEEEQIQLKLKKVKKVSSSLISLNNNKMNFSTLRIRSSPNSMFKIIKKLSFEQKKCVKELGFKSLLKLEIDDLPSRLSYSVVHNFDYEKMILKVMNNEIKVDSQSVNEMLGIPIGEKEVDQLPFRAKDDQCYDRWINQFADKKNIRLKDIVNAIISTKEADFNFKLNFIVLFCNTLVEVSKDKSYFSGLVTYLLLLYVDHVEFDGQYAARLRPAIKSWNSHKLSQREKREIEVGMFGTGKDYLSSLGNLFESINVKKSKMLMKLKEALLKYPSDENLKEWKNILFDFVFVPKDFFEEDTMENLIDSFEHIDGQIVQHLLGREQSQHEQIDAEFDPDEFLVNEIDCNFKEGGKKEGGEKGKVCIYEERKKDIVFELTNTICQKPLFIYKRREKSKLAANQKVFQASSAVDTLQTSSVVDTIQESFAVDTLQTSSAVDTLQTSYVVDTIQESFAVDTLQTSSAVDTLQTSSVVDTIQESFAVDTLQTSSAVDTLQTSSVVDTIQKSCAVDTIQTSSAVDEIQTSSAVHTIETYSAVDTIQTSSAFVQEQYAKKLKFVYNKNRIVDVIVDVKSELTQEELM</sequence>
<dbReference type="PANTHER" id="PTHR34835:SF90">
    <property type="entry name" value="AMINOTRANSFERASE-LIKE PLANT MOBILE DOMAIN-CONTAINING PROTEIN"/>
    <property type="match status" value="1"/>
</dbReference>
<dbReference type="AlphaFoldDB" id="A0AAU9LRQ0"/>
<dbReference type="SUPFAM" id="SSF51120">
    <property type="entry name" value="beta-Roll"/>
    <property type="match status" value="1"/>
</dbReference>
<organism evidence="1 2">
    <name type="scientific">Lactuca virosa</name>
    <dbReference type="NCBI Taxonomy" id="75947"/>
    <lineage>
        <taxon>Eukaryota</taxon>
        <taxon>Viridiplantae</taxon>
        <taxon>Streptophyta</taxon>
        <taxon>Embryophyta</taxon>
        <taxon>Tracheophyta</taxon>
        <taxon>Spermatophyta</taxon>
        <taxon>Magnoliopsida</taxon>
        <taxon>eudicotyledons</taxon>
        <taxon>Gunneridae</taxon>
        <taxon>Pentapetalae</taxon>
        <taxon>asterids</taxon>
        <taxon>campanulids</taxon>
        <taxon>Asterales</taxon>
        <taxon>Asteraceae</taxon>
        <taxon>Cichorioideae</taxon>
        <taxon>Cichorieae</taxon>
        <taxon>Lactucinae</taxon>
        <taxon>Lactuca</taxon>
    </lineage>
</organism>
<keyword evidence="2" id="KW-1185">Reference proteome</keyword>
<dbReference type="EMBL" id="CAKMRJ010000002">
    <property type="protein sequence ID" value="CAH1415981.1"/>
    <property type="molecule type" value="Genomic_DNA"/>
</dbReference>
<evidence type="ECO:0008006" key="3">
    <source>
        <dbReference type="Google" id="ProtNLM"/>
    </source>
</evidence>
<evidence type="ECO:0000313" key="1">
    <source>
        <dbReference type="EMBL" id="CAH1415981.1"/>
    </source>
</evidence>
<proteinExistence type="predicted"/>
<accession>A0AAU9LRQ0</accession>
<protein>
    <recommendedName>
        <fullName evidence="3">DUF1985 domain-containing protein</fullName>
    </recommendedName>
</protein>
<dbReference type="Proteomes" id="UP001157418">
    <property type="component" value="Unassembled WGS sequence"/>
</dbReference>